<dbReference type="PROSITE" id="PS50008">
    <property type="entry name" value="PIPLC_Y_DOMAIN"/>
    <property type="match status" value="1"/>
</dbReference>
<dbReference type="InParanoid" id="K9FT23"/>
<feature type="region of interest" description="Disordered" evidence="3">
    <location>
        <begin position="162"/>
        <end position="212"/>
    </location>
</feature>
<evidence type="ECO:0000256" key="1">
    <source>
        <dbReference type="ARBA" id="ARBA00023224"/>
    </source>
</evidence>
<dbReference type="OMA" id="NCQLHVE"/>
<feature type="region of interest" description="Disordered" evidence="3">
    <location>
        <begin position="540"/>
        <end position="576"/>
    </location>
</feature>
<dbReference type="Proteomes" id="UP000009882">
    <property type="component" value="Unassembled WGS sequence"/>
</dbReference>
<evidence type="ECO:0000256" key="2">
    <source>
        <dbReference type="RuleBase" id="RU361133"/>
    </source>
</evidence>
<keyword evidence="6" id="KW-1185">Reference proteome</keyword>
<accession>K9FT23</accession>
<dbReference type="OrthoDB" id="269822at2759"/>
<dbReference type="STRING" id="1170229.K9FT23"/>
<evidence type="ECO:0000259" key="4">
    <source>
        <dbReference type="PROSITE" id="PS50008"/>
    </source>
</evidence>
<dbReference type="Gene3D" id="3.20.20.190">
    <property type="entry name" value="Phosphatidylinositol (PI) phosphodiesterase"/>
    <property type="match status" value="1"/>
</dbReference>
<dbReference type="GO" id="GO:0048015">
    <property type="term" value="P:phosphatidylinositol-mediated signaling"/>
    <property type="evidence" value="ECO:0007669"/>
    <property type="project" value="TreeGrafter"/>
</dbReference>
<dbReference type="InterPro" id="IPR035892">
    <property type="entry name" value="C2_domain_sf"/>
</dbReference>
<dbReference type="CDD" id="cd00275">
    <property type="entry name" value="C2_PLC_like"/>
    <property type="match status" value="1"/>
</dbReference>
<dbReference type="Gene3D" id="2.60.40.150">
    <property type="entry name" value="C2 domain"/>
    <property type="match status" value="1"/>
</dbReference>
<dbReference type="PRINTS" id="PR00390">
    <property type="entry name" value="PHPHLIPASEC"/>
</dbReference>
<feature type="domain" description="PI-PLC Y-box" evidence="4">
    <location>
        <begin position="376"/>
        <end position="488"/>
    </location>
</feature>
<organism evidence="5 6">
    <name type="scientific">Penicillium digitatum (strain PHI26 / CECT 20796)</name>
    <name type="common">Green mold</name>
    <dbReference type="NCBI Taxonomy" id="1170229"/>
    <lineage>
        <taxon>Eukaryota</taxon>
        <taxon>Fungi</taxon>
        <taxon>Dikarya</taxon>
        <taxon>Ascomycota</taxon>
        <taxon>Pezizomycotina</taxon>
        <taxon>Eurotiomycetes</taxon>
        <taxon>Eurotiomycetidae</taxon>
        <taxon>Eurotiales</taxon>
        <taxon>Aspergillaceae</taxon>
        <taxon>Penicillium</taxon>
    </lineage>
</organism>
<gene>
    <name evidence="5" type="ORF">PDIG_89930</name>
</gene>
<dbReference type="InterPro" id="IPR000008">
    <property type="entry name" value="C2_dom"/>
</dbReference>
<dbReference type="SUPFAM" id="SSF51695">
    <property type="entry name" value="PLC-like phosphodiesterases"/>
    <property type="match status" value="1"/>
</dbReference>
<dbReference type="GO" id="GO:0051209">
    <property type="term" value="P:release of sequestered calcium ion into cytosol"/>
    <property type="evidence" value="ECO:0007669"/>
    <property type="project" value="TreeGrafter"/>
</dbReference>
<evidence type="ECO:0000313" key="5">
    <source>
        <dbReference type="EMBL" id="EKV04236.1"/>
    </source>
</evidence>
<dbReference type="InterPro" id="IPR001711">
    <property type="entry name" value="PLipase_C_Pinositol-sp_Y"/>
</dbReference>
<dbReference type="SMART" id="SM00148">
    <property type="entry name" value="PLCXc"/>
    <property type="match status" value="1"/>
</dbReference>
<dbReference type="SMART" id="SM00149">
    <property type="entry name" value="PLCYc"/>
    <property type="match status" value="1"/>
</dbReference>
<name>K9FT23_PEND2</name>
<dbReference type="InterPro" id="IPR000909">
    <property type="entry name" value="PLipase_C_PInositol-sp_X_dom"/>
</dbReference>
<dbReference type="AlphaFoldDB" id="K9FT23"/>
<dbReference type="Pfam" id="PF00388">
    <property type="entry name" value="PI-PLC-X"/>
    <property type="match status" value="1"/>
</dbReference>
<dbReference type="SMART" id="SM00239">
    <property type="entry name" value="C2"/>
    <property type="match status" value="1"/>
</dbReference>
<evidence type="ECO:0000313" key="6">
    <source>
        <dbReference type="Proteomes" id="UP000009882"/>
    </source>
</evidence>
<proteinExistence type="predicted"/>
<dbReference type="PANTHER" id="PTHR10336">
    <property type="entry name" value="PHOSPHOINOSITIDE-SPECIFIC PHOSPHOLIPASE C FAMILY PROTEIN"/>
    <property type="match status" value="1"/>
</dbReference>
<sequence>MEKVEALVDRAKQLVLHEAPETPTYTVDQFHPSLDDHLQRIYTTVNTRAPTTNYFLQEVQHDTTVATSPEPVADILASLDAFRAYMKDANSSAMALEEALDLSAPISDYFISSSHNTYLTGNQLYGDAAASAYTSDPDFNLLTIQQVLLRGCRSVEIDVWDGESDTANSSDSDSRDSETEEGSSSGSKLKEKAKAKKSSNEKHAKGQKESVASKLEAKLSGVLRRKSVKSPKRPLDAETATSHMPAPIEPRVLHGHTLTKGTTFREICYAIRDSAFVASDLPLVISLEVHASLEQQQTMVDIMLEAWKGLLVEAHPEGGNLPSLVELKKKILIKSKCVPFVDEDEKIEGEALTPQQSDDTSSGQQPLKPAKILDALAKMAVYTRAYHFSHFDQPEARIPFHVFSLSERAAREAHANHRDALFEHNRTSMMRIYPYAFRVTSSNFDPTFYWRRGAQLVALNWQNLDKGMMLNHGMFVGSRGWRLKPSGYRSSKNTPTDVIDRRSLTLSIEIFAAQHLSLPPGNHSERGFKPYVNCQLHVEEPEGDVTSDQDDASSDTEKSSYRRCTKSSSGRNPDFKGQKLQFPTVAGIVEELSFLRIKIKDDEIGRDSLAAWACIRIDRLREGYRLIHLHECAGEKAGGILLVNIVKQVS</sequence>
<dbReference type="InterPro" id="IPR001192">
    <property type="entry name" value="PI-PLC_fam"/>
</dbReference>
<dbReference type="PROSITE" id="PS50007">
    <property type="entry name" value="PIPLC_X_DOMAIN"/>
    <property type="match status" value="1"/>
</dbReference>
<protein>
    <recommendedName>
        <fullName evidence="2">Phosphoinositide phospholipase C</fullName>
        <ecNumber evidence="2">3.1.4.11</ecNumber>
    </recommendedName>
</protein>
<dbReference type="SUPFAM" id="SSF49562">
    <property type="entry name" value="C2 domain (Calcium/lipid-binding domain, CaLB)"/>
    <property type="match status" value="1"/>
</dbReference>
<keyword evidence="2" id="KW-0442">Lipid degradation</keyword>
<dbReference type="eggNOG" id="KOG0169">
    <property type="taxonomic scope" value="Eukaryota"/>
</dbReference>
<dbReference type="InterPro" id="IPR017946">
    <property type="entry name" value="PLC-like_Pdiesterase_TIM-brl"/>
</dbReference>
<keyword evidence="1" id="KW-0807">Transducer</keyword>
<reference evidence="6" key="1">
    <citation type="journal article" date="2012" name="BMC Genomics">
        <title>Genome sequence of the necrotrophic fungus Penicillium digitatum, the main postharvest pathogen of citrus.</title>
        <authorList>
            <person name="Marcet-Houben M."/>
            <person name="Ballester A.-R."/>
            <person name="de la Fuente B."/>
            <person name="Harries E."/>
            <person name="Marcos J.F."/>
            <person name="Gonzalez-Candelas L."/>
            <person name="Gabaldon T."/>
        </authorList>
    </citation>
    <scope>NUCLEOTIDE SEQUENCE [LARGE SCALE GENOMIC DNA]</scope>
    <source>
        <strain evidence="6">PHI26 / CECT 20796</strain>
    </source>
</reference>
<keyword evidence="2" id="KW-0443">Lipid metabolism</keyword>
<dbReference type="Pfam" id="PF00387">
    <property type="entry name" value="PI-PLC-Y"/>
    <property type="match status" value="1"/>
</dbReference>
<dbReference type="GO" id="GO:0004435">
    <property type="term" value="F:phosphatidylinositol-4,5-bisphosphate phospholipase C activity"/>
    <property type="evidence" value="ECO:0007669"/>
    <property type="project" value="UniProtKB-EC"/>
</dbReference>
<feature type="compositionally biased region" description="Acidic residues" evidence="3">
    <location>
        <begin position="541"/>
        <end position="554"/>
    </location>
</feature>
<dbReference type="HOGENOM" id="CLU_002738_3_0_1"/>
<comment type="catalytic activity">
    <reaction evidence="2">
        <text>a 1,2-diacyl-sn-glycero-3-phospho-(1D-myo-inositol-4,5-bisphosphate) + H2O = 1D-myo-inositol 1,4,5-trisphosphate + a 1,2-diacyl-sn-glycerol + H(+)</text>
        <dbReference type="Rhea" id="RHEA:33179"/>
        <dbReference type="ChEBI" id="CHEBI:15377"/>
        <dbReference type="ChEBI" id="CHEBI:15378"/>
        <dbReference type="ChEBI" id="CHEBI:17815"/>
        <dbReference type="ChEBI" id="CHEBI:58456"/>
        <dbReference type="ChEBI" id="CHEBI:203600"/>
        <dbReference type="EC" id="3.1.4.11"/>
    </reaction>
</comment>
<dbReference type="GO" id="GO:0016042">
    <property type="term" value="P:lipid catabolic process"/>
    <property type="evidence" value="ECO:0007669"/>
    <property type="project" value="UniProtKB-KW"/>
</dbReference>
<dbReference type="PANTHER" id="PTHR10336:SF82">
    <property type="entry name" value="PHOSPHOINOSITIDE PHOSPHOLIPASE C"/>
    <property type="match status" value="1"/>
</dbReference>
<dbReference type="EMBL" id="AKCT01000340">
    <property type="protein sequence ID" value="EKV04236.1"/>
    <property type="molecule type" value="Genomic_DNA"/>
</dbReference>
<keyword evidence="2" id="KW-0378">Hydrolase</keyword>
<feature type="compositionally biased region" description="Basic and acidic residues" evidence="3">
    <location>
        <begin position="188"/>
        <end position="208"/>
    </location>
</feature>
<evidence type="ECO:0000256" key="3">
    <source>
        <dbReference type="SAM" id="MobiDB-lite"/>
    </source>
</evidence>
<dbReference type="eggNOG" id="KOG1265">
    <property type="taxonomic scope" value="Eukaryota"/>
</dbReference>
<comment type="caution">
    <text evidence="5">The sequence shown here is derived from an EMBL/GenBank/DDBJ whole genome shotgun (WGS) entry which is preliminary data.</text>
</comment>
<dbReference type="EC" id="3.1.4.11" evidence="2"/>